<feature type="transmembrane region" description="Helical" evidence="1">
    <location>
        <begin position="83"/>
        <end position="110"/>
    </location>
</feature>
<reference evidence="2 3" key="1">
    <citation type="submission" date="2018-05" db="EMBL/GenBank/DDBJ databases">
        <title>Pedobacter paludis sp. nov., isolated from wetland soil.</title>
        <authorList>
            <person name="Zhang Y."/>
            <person name="Wang G."/>
        </authorList>
    </citation>
    <scope>NUCLEOTIDE SEQUENCE [LARGE SCALE GENOMIC DNA]</scope>
    <source>
        <strain evidence="2 3">KCTC22721</strain>
    </source>
</reference>
<feature type="transmembrane region" description="Helical" evidence="1">
    <location>
        <begin position="194"/>
        <end position="227"/>
    </location>
</feature>
<evidence type="ECO:0000256" key="1">
    <source>
        <dbReference type="SAM" id="Phobius"/>
    </source>
</evidence>
<dbReference type="AlphaFoldDB" id="A0A317EMM5"/>
<gene>
    <name evidence="2" type="ORF">DHW03_10915</name>
</gene>
<comment type="caution">
    <text evidence="2">The sequence shown here is derived from an EMBL/GenBank/DDBJ whole genome shotgun (WGS) entry which is preliminary data.</text>
</comment>
<dbReference type="OrthoDB" id="1049480at2"/>
<evidence type="ECO:0008006" key="4">
    <source>
        <dbReference type="Google" id="ProtNLM"/>
    </source>
</evidence>
<keyword evidence="1" id="KW-1133">Transmembrane helix</keyword>
<dbReference type="RefSeq" id="WP_109925821.1">
    <property type="nucleotide sequence ID" value="NZ_QGNZ01000002.1"/>
</dbReference>
<sequence length="297" mass="34055">MAEKIEFKKIREFGEIIGDTFLFIRQNFKPLMKAFLYLCGIFILGGILTMIMTQLQVGDMQENFRNSYNFSGESVWSRLSKFVIQYLFMMMFMMLSYTSVYVTVLSYVALYIQKGNVAPNVEEVWSYYKYYFFRMFGSGIVISIFLVFCFACCFFPGVYVFPAVSIMSVIMVIENASLGYSFNRSFKLLRNEWWATAGVLIVVSIITYACTLLVQLPATIIAMVSAFTHAEQRITKTYAIVASISQYLSQIFLIIPILAATLIYFNLVERKESTGLLDRIDGLGKGPEQFNSTPEEY</sequence>
<feature type="transmembrane region" description="Helical" evidence="1">
    <location>
        <begin position="34"/>
        <end position="55"/>
    </location>
</feature>
<accession>A0A317EMM5</accession>
<name>A0A317EMM5_9SPHI</name>
<keyword evidence="1" id="KW-0812">Transmembrane</keyword>
<keyword evidence="3" id="KW-1185">Reference proteome</keyword>
<dbReference type="EMBL" id="QGNZ01000002">
    <property type="protein sequence ID" value="PWS28061.1"/>
    <property type="molecule type" value="Genomic_DNA"/>
</dbReference>
<protein>
    <recommendedName>
        <fullName evidence="4">Glycerophosphoryl diester phosphodiesterase membrane domain-containing protein</fullName>
    </recommendedName>
</protein>
<dbReference type="Proteomes" id="UP000245379">
    <property type="component" value="Unassembled WGS sequence"/>
</dbReference>
<feature type="transmembrane region" description="Helical" evidence="1">
    <location>
        <begin position="163"/>
        <end position="182"/>
    </location>
</feature>
<keyword evidence="1" id="KW-0472">Membrane</keyword>
<proteinExistence type="predicted"/>
<evidence type="ECO:0000313" key="3">
    <source>
        <dbReference type="Proteomes" id="UP000245379"/>
    </source>
</evidence>
<organism evidence="2 3">
    <name type="scientific">Pedobacter yonginense</name>
    <dbReference type="NCBI Taxonomy" id="651869"/>
    <lineage>
        <taxon>Bacteria</taxon>
        <taxon>Pseudomonadati</taxon>
        <taxon>Bacteroidota</taxon>
        <taxon>Sphingobacteriia</taxon>
        <taxon>Sphingobacteriales</taxon>
        <taxon>Sphingobacteriaceae</taxon>
        <taxon>Pedobacter</taxon>
    </lineage>
</organism>
<feature type="transmembrane region" description="Helical" evidence="1">
    <location>
        <begin position="247"/>
        <end position="267"/>
    </location>
</feature>
<feature type="transmembrane region" description="Helical" evidence="1">
    <location>
        <begin position="131"/>
        <end position="157"/>
    </location>
</feature>
<evidence type="ECO:0000313" key="2">
    <source>
        <dbReference type="EMBL" id="PWS28061.1"/>
    </source>
</evidence>